<feature type="binding site" evidence="1">
    <location>
        <position position="513"/>
    </location>
    <ligand>
        <name>ATP</name>
        <dbReference type="ChEBI" id="CHEBI:30616"/>
    </ligand>
</feature>
<proteinExistence type="predicted"/>
<sequence>MSSVIRLRPPRWASQGGLETVTKHGLALCPGADEGSAIRSLKRTVCFFVFSVVSLAKCVTCVSVSGSEDYRLGSSPLSHVTRDAPVRMSSAIQDDDDTMVDAVMQVSDSHPMATSSVFLQDALQRVRGRLRWKKDKERERANSAEPAEPERKNDIVHQARPVMQQNRHGSEPDLVGLGRIERRRGPAPPTPPGRVPPIYAPVLGIVDPGRLKPLAQYGPGLKAREHVLGGGTPSPKATPFMPGRRKAPSPPPPSPSPPASPRLPVSRPVTPPPAQQPVSRPAAPPAVTPRRALGEGEWPTMEDIEPVPAEELLEGKKRVGEIVRQIQAGQSGGSSASFVQELSARLNRPAVRSTLEEELEENDGRSGSDVSSASLWDKDAVKTWAVVKKRRNPKRFVRPADVPPGVHVLRWLDEKGVDPGFYRELVLGREEQDDDTAASFVQSGRRWTPKKGFQLALQFFWPEGKLAEAVDETSRPHRFRMRNALGMGSFGAVVRVEDVTVRADDPNRFAAGKFMYQYVDPNTEGSQSLAMMKRMLRDELSIRDQMLAAMEETPEHRGKPLMAKLRHLIQSGLAAPQMTYEVRKTEIVKAVLGPMWDSSASETGSPAKQSLRFLTTMLTYPLIGPDLSELLEHRIDNAVRSYVVFKLVKVLANFQSLGFAHNDIKPANILARADGDLFLADVGLVVKLGQTFPCMNCTAIYLDPQTAECAFNDGMMKGSAKRDAWALGATLFSILCGDHLPYNAEHLWRRASKQVSRGENVVIPFLSLVSQVTRRNWSQNGCPRSITSLWYILKLLLDPEIETRKTALELSQHAFFKVSGV</sequence>
<feature type="region of interest" description="Disordered" evidence="2">
    <location>
        <begin position="353"/>
        <end position="372"/>
    </location>
</feature>
<dbReference type="Proteomes" id="UP000221165">
    <property type="component" value="Unassembled WGS sequence"/>
</dbReference>
<comment type="caution">
    <text evidence="4">The sequence shown here is derived from an EMBL/GenBank/DDBJ whole genome shotgun (WGS) entry which is preliminary data.</text>
</comment>
<organism evidence="4 5">
    <name type="scientific">Cystoisospora suis</name>
    <dbReference type="NCBI Taxonomy" id="483139"/>
    <lineage>
        <taxon>Eukaryota</taxon>
        <taxon>Sar</taxon>
        <taxon>Alveolata</taxon>
        <taxon>Apicomplexa</taxon>
        <taxon>Conoidasida</taxon>
        <taxon>Coccidia</taxon>
        <taxon>Eucoccidiorida</taxon>
        <taxon>Eimeriorina</taxon>
        <taxon>Sarcocystidae</taxon>
        <taxon>Cystoisospora</taxon>
    </lineage>
</organism>
<feature type="compositionally biased region" description="Basic and acidic residues" evidence="2">
    <location>
        <begin position="134"/>
        <end position="157"/>
    </location>
</feature>
<evidence type="ECO:0000256" key="1">
    <source>
        <dbReference type="PROSITE-ProRule" id="PRU10141"/>
    </source>
</evidence>
<dbReference type="Pfam" id="PF00069">
    <property type="entry name" value="Pkinase"/>
    <property type="match status" value="1"/>
</dbReference>
<gene>
    <name evidence="4" type="ORF">CSUI_004598</name>
</gene>
<dbReference type="PROSITE" id="PS00107">
    <property type="entry name" value="PROTEIN_KINASE_ATP"/>
    <property type="match status" value="1"/>
</dbReference>
<feature type="compositionally biased region" description="Pro residues" evidence="2">
    <location>
        <begin position="186"/>
        <end position="198"/>
    </location>
</feature>
<feature type="region of interest" description="Disordered" evidence="2">
    <location>
        <begin position="133"/>
        <end position="198"/>
    </location>
</feature>
<dbReference type="VEuPathDB" id="ToxoDB:CSUI_004598"/>
<keyword evidence="1" id="KW-0067">ATP-binding</keyword>
<dbReference type="AlphaFoldDB" id="A0A2C6L100"/>
<keyword evidence="4" id="KW-0808">Transferase</keyword>
<dbReference type="EMBL" id="MIGC01002157">
    <property type="protein sequence ID" value="PHJ21556.1"/>
    <property type="molecule type" value="Genomic_DNA"/>
</dbReference>
<dbReference type="PANTHER" id="PTHR44167">
    <property type="entry name" value="OVARIAN-SPECIFIC SERINE/THREONINE-PROTEIN KINASE LOK-RELATED"/>
    <property type="match status" value="1"/>
</dbReference>
<dbReference type="GO" id="GO:0005634">
    <property type="term" value="C:nucleus"/>
    <property type="evidence" value="ECO:0007669"/>
    <property type="project" value="TreeGrafter"/>
</dbReference>
<dbReference type="Gene3D" id="1.10.510.10">
    <property type="entry name" value="Transferase(Phosphotransferase) domain 1"/>
    <property type="match status" value="1"/>
</dbReference>
<name>A0A2C6L100_9APIC</name>
<reference evidence="4 5" key="1">
    <citation type="journal article" date="2017" name="Int. J. Parasitol.">
        <title>The genome of the protozoan parasite Cystoisospora suis and a reverse vaccinology approach to identify vaccine candidates.</title>
        <authorList>
            <person name="Palmieri N."/>
            <person name="Shrestha A."/>
            <person name="Ruttkowski B."/>
            <person name="Beck T."/>
            <person name="Vogl C."/>
            <person name="Tomley F."/>
            <person name="Blake D.P."/>
            <person name="Joachim A."/>
        </authorList>
    </citation>
    <scope>NUCLEOTIDE SEQUENCE [LARGE SCALE GENOMIC DNA]</scope>
    <source>
        <strain evidence="4 5">Wien I</strain>
    </source>
</reference>
<evidence type="ECO:0000259" key="3">
    <source>
        <dbReference type="PROSITE" id="PS50011"/>
    </source>
</evidence>
<dbReference type="InterPro" id="IPR011009">
    <property type="entry name" value="Kinase-like_dom_sf"/>
</dbReference>
<keyword evidence="4" id="KW-0418">Kinase</keyword>
<evidence type="ECO:0000313" key="4">
    <source>
        <dbReference type="EMBL" id="PHJ21556.1"/>
    </source>
</evidence>
<dbReference type="OrthoDB" id="332953at2759"/>
<accession>A0A2C6L100</accession>
<dbReference type="PROSITE" id="PS50011">
    <property type="entry name" value="PROTEIN_KINASE_DOM"/>
    <property type="match status" value="1"/>
</dbReference>
<evidence type="ECO:0000256" key="2">
    <source>
        <dbReference type="SAM" id="MobiDB-lite"/>
    </source>
</evidence>
<dbReference type="SMART" id="SM00220">
    <property type="entry name" value="S_TKc"/>
    <property type="match status" value="1"/>
</dbReference>
<feature type="domain" description="Protein kinase" evidence="3">
    <location>
        <begin position="479"/>
        <end position="816"/>
    </location>
</feature>
<dbReference type="GO" id="GO:0044773">
    <property type="term" value="P:mitotic DNA damage checkpoint signaling"/>
    <property type="evidence" value="ECO:0007669"/>
    <property type="project" value="TreeGrafter"/>
</dbReference>
<dbReference type="GO" id="GO:0004674">
    <property type="term" value="F:protein serine/threonine kinase activity"/>
    <property type="evidence" value="ECO:0007669"/>
    <property type="project" value="TreeGrafter"/>
</dbReference>
<dbReference type="GeneID" id="94427997"/>
<dbReference type="InterPro" id="IPR000719">
    <property type="entry name" value="Prot_kinase_dom"/>
</dbReference>
<dbReference type="PANTHER" id="PTHR44167:SF30">
    <property type="entry name" value="PHOSPHORYLASE KINASE"/>
    <property type="match status" value="1"/>
</dbReference>
<dbReference type="InterPro" id="IPR017441">
    <property type="entry name" value="Protein_kinase_ATP_BS"/>
</dbReference>
<feature type="region of interest" description="Disordered" evidence="2">
    <location>
        <begin position="223"/>
        <end position="301"/>
    </location>
</feature>
<protein>
    <submittedName>
        <fullName evidence="4">Rhoptry kinase family protein rop28</fullName>
    </submittedName>
</protein>
<keyword evidence="1" id="KW-0547">Nucleotide-binding</keyword>
<dbReference type="SUPFAM" id="SSF56112">
    <property type="entry name" value="Protein kinase-like (PK-like)"/>
    <property type="match status" value="1"/>
</dbReference>
<dbReference type="GO" id="GO:0005524">
    <property type="term" value="F:ATP binding"/>
    <property type="evidence" value="ECO:0007669"/>
    <property type="project" value="UniProtKB-UniRule"/>
</dbReference>
<dbReference type="RefSeq" id="XP_067923238.1">
    <property type="nucleotide sequence ID" value="XM_068064786.1"/>
</dbReference>
<feature type="compositionally biased region" description="Pro residues" evidence="2">
    <location>
        <begin position="248"/>
        <end position="261"/>
    </location>
</feature>
<evidence type="ECO:0000313" key="5">
    <source>
        <dbReference type="Proteomes" id="UP000221165"/>
    </source>
</evidence>
<keyword evidence="5" id="KW-1185">Reference proteome</keyword>